<comment type="caution">
    <text evidence="1">The sequence shown here is derived from an EMBL/GenBank/DDBJ whole genome shotgun (WGS) entry which is preliminary data.</text>
</comment>
<gene>
    <name evidence="1" type="ORF">H2200_006239</name>
</gene>
<accession>A0AA38XB64</accession>
<name>A0AA38XB64_9EURO</name>
<dbReference type="Proteomes" id="UP001172673">
    <property type="component" value="Unassembled WGS sequence"/>
</dbReference>
<proteinExistence type="predicted"/>
<dbReference type="AlphaFoldDB" id="A0AA38XB64"/>
<protein>
    <submittedName>
        <fullName evidence="1">Uncharacterized protein</fullName>
    </submittedName>
</protein>
<evidence type="ECO:0000313" key="2">
    <source>
        <dbReference type="Proteomes" id="UP001172673"/>
    </source>
</evidence>
<reference evidence="1" key="1">
    <citation type="submission" date="2022-10" db="EMBL/GenBank/DDBJ databases">
        <title>Culturing micro-colonial fungi from biological soil crusts in the Mojave desert and describing Neophaeococcomyces mojavensis, and introducing the new genera and species Taxawa tesnikishii.</title>
        <authorList>
            <person name="Kurbessoian T."/>
            <person name="Stajich J.E."/>
        </authorList>
    </citation>
    <scope>NUCLEOTIDE SEQUENCE</scope>
    <source>
        <strain evidence="1">TK_41</strain>
    </source>
</reference>
<organism evidence="1 2">
    <name type="scientific">Cladophialophora chaetospira</name>
    <dbReference type="NCBI Taxonomy" id="386627"/>
    <lineage>
        <taxon>Eukaryota</taxon>
        <taxon>Fungi</taxon>
        <taxon>Dikarya</taxon>
        <taxon>Ascomycota</taxon>
        <taxon>Pezizomycotina</taxon>
        <taxon>Eurotiomycetes</taxon>
        <taxon>Chaetothyriomycetidae</taxon>
        <taxon>Chaetothyriales</taxon>
        <taxon>Herpotrichiellaceae</taxon>
        <taxon>Cladophialophora</taxon>
    </lineage>
</organism>
<evidence type="ECO:0000313" key="1">
    <source>
        <dbReference type="EMBL" id="KAJ9609910.1"/>
    </source>
</evidence>
<sequence length="342" mass="39255">MNTLGELSRFPREVRDMIYQEAINQRFAGRLAATNSHVYAELRQWYILTFDIDPTIEPSQVRVFNWKGEPWPSAGSSQPHFTIPTASYDVRDLMVAGPRFPFDKFNRIVIQIHAPAAEDPGQLIRALYSITRLLDYFLPEPKCNTGQSGSEVLPAHGNTTFHLPDITIRFLVTETKWWSETAGYSHSVVGPPSVSQAELGRTFDGSNLQILLIPFHRLRHARPLEVEFPSELQRHESPLLATMLRSMKESGRLQMLFGTNAQADDDSRLTEDFWHYWFEYILNNLSGRTAAQVRRERAYHWCSTNPHNNKSLIGHPSPEEAFVLPVRQTQIMQLWGFLAPRP</sequence>
<dbReference type="EMBL" id="JAPDRK010000008">
    <property type="protein sequence ID" value="KAJ9609910.1"/>
    <property type="molecule type" value="Genomic_DNA"/>
</dbReference>
<keyword evidence="2" id="KW-1185">Reference proteome</keyword>